<dbReference type="InterPro" id="IPR006059">
    <property type="entry name" value="SBP"/>
</dbReference>
<dbReference type="AlphaFoldDB" id="A0A1Q5PX10"/>
<feature type="chain" id="PRO_5043148789" evidence="1">
    <location>
        <begin position="23"/>
        <end position="438"/>
    </location>
</feature>
<reference evidence="3" key="1">
    <citation type="submission" date="2016-12" db="EMBL/GenBank/DDBJ databases">
        <authorList>
            <person name="Meng X."/>
        </authorList>
    </citation>
    <scope>NUCLEOTIDE SEQUENCE [LARGE SCALE GENOMIC DNA]</scope>
    <source>
        <strain evidence="3">DSM 20732</strain>
    </source>
</reference>
<dbReference type="InterPro" id="IPR050490">
    <property type="entry name" value="Bact_solute-bd_prot1"/>
</dbReference>
<evidence type="ECO:0000313" key="2">
    <source>
        <dbReference type="EMBL" id="OKL52036.1"/>
    </source>
</evidence>
<dbReference type="STRING" id="52770.BSZ40_03670"/>
<proteinExistence type="predicted"/>
<feature type="signal peptide" evidence="1">
    <location>
        <begin position="1"/>
        <end position="22"/>
    </location>
</feature>
<evidence type="ECO:0000256" key="1">
    <source>
        <dbReference type="SAM" id="SignalP"/>
    </source>
</evidence>
<dbReference type="PANTHER" id="PTHR43649">
    <property type="entry name" value="ARABINOSE-BINDING PROTEIN-RELATED"/>
    <property type="match status" value="1"/>
</dbReference>
<dbReference type="SUPFAM" id="SSF53850">
    <property type="entry name" value="Periplasmic binding protein-like II"/>
    <property type="match status" value="1"/>
</dbReference>
<dbReference type="PANTHER" id="PTHR43649:SF32">
    <property type="entry name" value="SUGAR BINDING SECRETED PROTEIN"/>
    <property type="match status" value="1"/>
</dbReference>
<evidence type="ECO:0000313" key="3">
    <source>
        <dbReference type="Proteomes" id="UP000185612"/>
    </source>
</evidence>
<dbReference type="EMBL" id="MQVS01000003">
    <property type="protein sequence ID" value="OKL52036.1"/>
    <property type="molecule type" value="Genomic_DNA"/>
</dbReference>
<dbReference type="Proteomes" id="UP000185612">
    <property type="component" value="Unassembled WGS sequence"/>
</dbReference>
<keyword evidence="3" id="KW-1185">Reference proteome</keyword>
<accession>A0A1Q5PX10</accession>
<keyword evidence="1" id="KW-0732">Signal</keyword>
<organism evidence="2 3">
    <name type="scientific">Buchananella hordeovulneris</name>
    <dbReference type="NCBI Taxonomy" id="52770"/>
    <lineage>
        <taxon>Bacteria</taxon>
        <taxon>Bacillati</taxon>
        <taxon>Actinomycetota</taxon>
        <taxon>Actinomycetes</taxon>
        <taxon>Actinomycetales</taxon>
        <taxon>Actinomycetaceae</taxon>
        <taxon>Buchananella</taxon>
    </lineage>
</organism>
<dbReference type="OrthoDB" id="2515046at2"/>
<dbReference type="PROSITE" id="PS51257">
    <property type="entry name" value="PROKAR_LIPOPROTEIN"/>
    <property type="match status" value="1"/>
</dbReference>
<name>A0A1Q5PX10_9ACTO</name>
<sequence>MSTRWSKAALALALPLSLALTACGGSGGDQQGGGDGGGKGGDANTLTVWTWDPAFNIYAMQEAEKIYQKDHPDFKLEIKEVPWDDVQAKLTTLAQSQQYDELPDIFLMQNNAFQKNVINYPDVFADMKDAGIDYSQFPQSIVDYSTVDGVNYGVPFDSGTAITALRTDMLEQAGFTIKDFTDITWDEFIEKGKVVKEKTGKPMFATTTGTSDTIMMMLQSAGGSLFDDKGNPTIAKNEILLKAADVYKRLADSGVMMQVNSWDELVSSFVNEGAVGTINGVWISGSIQTAKDQSGKWAVTNVPSLPGVEGATNYTANGGSSWAISSTANVELAQDFLKSTFAGSSELYDTILPTSGAVANWIPAGQSKVYLEPQEFFGGQAIYADVVKYGEKVPSNNTGVYYYEGRDAVSAALTKIINGEDPAKAFEEAQATVEFAMK</sequence>
<dbReference type="Pfam" id="PF01547">
    <property type="entry name" value="SBP_bac_1"/>
    <property type="match status" value="1"/>
</dbReference>
<dbReference type="Gene3D" id="3.40.190.10">
    <property type="entry name" value="Periplasmic binding protein-like II"/>
    <property type="match status" value="1"/>
</dbReference>
<gene>
    <name evidence="2" type="ORF">BSZ40_03670</name>
</gene>
<dbReference type="RefSeq" id="WP_073823453.1">
    <property type="nucleotide sequence ID" value="NZ_JAUNKL010000029.1"/>
</dbReference>
<protein>
    <submittedName>
        <fullName evidence="2">ABC transporter substrate-binding protein</fullName>
    </submittedName>
</protein>
<comment type="caution">
    <text evidence="2">The sequence shown here is derived from an EMBL/GenBank/DDBJ whole genome shotgun (WGS) entry which is preliminary data.</text>
</comment>